<comment type="caution">
    <text evidence="1">The sequence shown here is derived from an EMBL/GenBank/DDBJ whole genome shotgun (WGS) entry which is preliminary data.</text>
</comment>
<protein>
    <recommendedName>
        <fullName evidence="3">Secreted protein</fullName>
    </recommendedName>
</protein>
<sequence length="91" mass="10527">MNFNLIQLTNIIIIACAATKFCYKLHFLLISNVRNDQEKQPTLTKYGPSITTTLTYCTKTFLPPPIYFRTVHVVFKGQQFLKIDKDIILTD</sequence>
<proteinExistence type="predicted"/>
<keyword evidence="2" id="KW-1185">Reference proteome</keyword>
<evidence type="ECO:0008006" key="3">
    <source>
        <dbReference type="Google" id="ProtNLM"/>
    </source>
</evidence>
<evidence type="ECO:0000313" key="1">
    <source>
        <dbReference type="EMBL" id="KAH9418581.1"/>
    </source>
</evidence>
<reference evidence="1 2" key="1">
    <citation type="journal article" date="2018" name="J. Allergy Clin. Immunol.">
        <title>High-quality assembly of Dermatophagoides pteronyssinus genome and transcriptome reveals a wide range of novel allergens.</title>
        <authorList>
            <person name="Liu X.Y."/>
            <person name="Yang K.Y."/>
            <person name="Wang M.Q."/>
            <person name="Kwok J.S."/>
            <person name="Zeng X."/>
            <person name="Yang Z."/>
            <person name="Xiao X.J."/>
            <person name="Lau C.P."/>
            <person name="Li Y."/>
            <person name="Huang Z.M."/>
            <person name="Ba J.G."/>
            <person name="Yim A.K."/>
            <person name="Ouyang C.Y."/>
            <person name="Ngai S.M."/>
            <person name="Chan T.F."/>
            <person name="Leung E.L."/>
            <person name="Liu L."/>
            <person name="Liu Z.G."/>
            <person name="Tsui S.K."/>
        </authorList>
    </citation>
    <scope>NUCLEOTIDE SEQUENCE [LARGE SCALE GENOMIC DNA]</scope>
    <source>
        <strain evidence="1">Derp</strain>
    </source>
</reference>
<name>A0ABQ8J7N5_DERPT</name>
<accession>A0ABQ8J7N5</accession>
<reference evidence="1 2" key="2">
    <citation type="journal article" date="2022" name="Mol. Biol. Evol.">
        <title>Comparative Genomics Reveals Insights into the Divergent Evolution of Astigmatic Mites and Household Pest Adaptations.</title>
        <authorList>
            <person name="Xiong Q."/>
            <person name="Wan A.T."/>
            <person name="Liu X."/>
            <person name="Fung C.S."/>
            <person name="Xiao X."/>
            <person name="Malainual N."/>
            <person name="Hou J."/>
            <person name="Wang L."/>
            <person name="Wang M."/>
            <person name="Yang K.Y."/>
            <person name="Cui Y."/>
            <person name="Leung E.L."/>
            <person name="Nong W."/>
            <person name="Shin S.K."/>
            <person name="Au S.W."/>
            <person name="Jeong K.Y."/>
            <person name="Chew F.T."/>
            <person name="Hui J.H."/>
            <person name="Leung T.F."/>
            <person name="Tungtrongchitr A."/>
            <person name="Zhong N."/>
            <person name="Liu Z."/>
            <person name="Tsui S.K."/>
        </authorList>
    </citation>
    <scope>NUCLEOTIDE SEQUENCE [LARGE SCALE GENOMIC DNA]</scope>
    <source>
        <strain evidence="1">Derp</strain>
    </source>
</reference>
<dbReference type="EMBL" id="NJHN03000062">
    <property type="protein sequence ID" value="KAH9418581.1"/>
    <property type="molecule type" value="Genomic_DNA"/>
</dbReference>
<organism evidence="1 2">
    <name type="scientific">Dermatophagoides pteronyssinus</name>
    <name type="common">European house dust mite</name>
    <dbReference type="NCBI Taxonomy" id="6956"/>
    <lineage>
        <taxon>Eukaryota</taxon>
        <taxon>Metazoa</taxon>
        <taxon>Ecdysozoa</taxon>
        <taxon>Arthropoda</taxon>
        <taxon>Chelicerata</taxon>
        <taxon>Arachnida</taxon>
        <taxon>Acari</taxon>
        <taxon>Acariformes</taxon>
        <taxon>Sarcoptiformes</taxon>
        <taxon>Astigmata</taxon>
        <taxon>Psoroptidia</taxon>
        <taxon>Analgoidea</taxon>
        <taxon>Pyroglyphidae</taxon>
        <taxon>Dermatophagoidinae</taxon>
        <taxon>Dermatophagoides</taxon>
    </lineage>
</organism>
<evidence type="ECO:0000313" key="2">
    <source>
        <dbReference type="Proteomes" id="UP000887458"/>
    </source>
</evidence>
<gene>
    <name evidence="1" type="ORF">DERP_003906</name>
</gene>
<dbReference type="Proteomes" id="UP000887458">
    <property type="component" value="Unassembled WGS sequence"/>
</dbReference>